<evidence type="ECO:0000313" key="3">
    <source>
        <dbReference type="Proteomes" id="UP000627838"/>
    </source>
</evidence>
<dbReference type="InterPro" id="IPR025194">
    <property type="entry name" value="RodZ-like_C"/>
</dbReference>
<keyword evidence="3" id="KW-1185">Reference proteome</keyword>
<reference evidence="2 3" key="1">
    <citation type="submission" date="2020-10" db="EMBL/GenBank/DDBJ databases">
        <title>Sequencing the genomes of 1000 actinobacteria strains.</title>
        <authorList>
            <person name="Klenk H.-P."/>
        </authorList>
    </citation>
    <scope>NUCLEOTIDE SEQUENCE [LARGE SCALE GENOMIC DNA]</scope>
    <source>
        <strain evidence="2 3">DSM 46744</strain>
    </source>
</reference>
<dbReference type="Proteomes" id="UP000627838">
    <property type="component" value="Unassembled WGS sequence"/>
</dbReference>
<organism evidence="2 3">
    <name type="scientific">Actinomadura algeriensis</name>
    <dbReference type="NCBI Taxonomy" id="1679523"/>
    <lineage>
        <taxon>Bacteria</taxon>
        <taxon>Bacillati</taxon>
        <taxon>Actinomycetota</taxon>
        <taxon>Actinomycetes</taxon>
        <taxon>Streptosporangiales</taxon>
        <taxon>Thermomonosporaceae</taxon>
        <taxon>Actinomadura</taxon>
    </lineage>
</organism>
<evidence type="ECO:0000259" key="1">
    <source>
        <dbReference type="Pfam" id="PF13464"/>
    </source>
</evidence>
<sequence>MTGPPTDVIVRVPDGEILFTGTMATGETYRYNETPLSVVAASGASLEVTIHGEQQQAAQAVRTEWSVPERS</sequence>
<evidence type="ECO:0000313" key="2">
    <source>
        <dbReference type="EMBL" id="MBE1532004.1"/>
    </source>
</evidence>
<dbReference type="RefSeq" id="WP_192758769.1">
    <property type="nucleotide sequence ID" value="NZ_JADBDZ010000001.1"/>
</dbReference>
<accession>A0ABR9JNJ4</accession>
<dbReference type="Pfam" id="PF13464">
    <property type="entry name" value="RodZ_C"/>
    <property type="match status" value="1"/>
</dbReference>
<proteinExistence type="predicted"/>
<name>A0ABR9JNJ4_9ACTN</name>
<dbReference type="EMBL" id="JADBDZ010000001">
    <property type="protein sequence ID" value="MBE1532004.1"/>
    <property type="molecule type" value="Genomic_DNA"/>
</dbReference>
<comment type="caution">
    <text evidence="2">The sequence shown here is derived from an EMBL/GenBank/DDBJ whole genome shotgun (WGS) entry which is preliminary data.</text>
</comment>
<protein>
    <recommendedName>
        <fullName evidence="1">Cytoskeleton protein RodZ-like C-terminal domain-containing protein</fullName>
    </recommendedName>
</protein>
<gene>
    <name evidence="2" type="ORF">H4W34_001837</name>
</gene>
<feature type="domain" description="Cytoskeleton protein RodZ-like C-terminal" evidence="1">
    <location>
        <begin position="9"/>
        <end position="59"/>
    </location>
</feature>